<dbReference type="FunFam" id="3.30.200.20:FF:000394">
    <property type="entry name" value="Leucine-rich repeat receptor-like protein kinase"/>
    <property type="match status" value="1"/>
</dbReference>
<organism evidence="16 17">
    <name type="scientific">Parasponia andersonii</name>
    <name type="common">Sponia andersonii</name>
    <dbReference type="NCBI Taxonomy" id="3476"/>
    <lineage>
        <taxon>Eukaryota</taxon>
        <taxon>Viridiplantae</taxon>
        <taxon>Streptophyta</taxon>
        <taxon>Embryophyta</taxon>
        <taxon>Tracheophyta</taxon>
        <taxon>Spermatophyta</taxon>
        <taxon>Magnoliopsida</taxon>
        <taxon>eudicotyledons</taxon>
        <taxon>Gunneridae</taxon>
        <taxon>Pentapetalae</taxon>
        <taxon>rosids</taxon>
        <taxon>fabids</taxon>
        <taxon>Rosales</taxon>
        <taxon>Cannabaceae</taxon>
        <taxon>Parasponia</taxon>
    </lineage>
</organism>
<dbReference type="GO" id="GO:0005524">
    <property type="term" value="F:ATP binding"/>
    <property type="evidence" value="ECO:0007669"/>
    <property type="project" value="UniProtKB-UniRule"/>
</dbReference>
<dbReference type="Gene3D" id="3.30.200.20">
    <property type="entry name" value="Phosphorylase Kinase, domain 1"/>
    <property type="match status" value="1"/>
</dbReference>
<dbReference type="Gene3D" id="1.10.510.10">
    <property type="entry name" value="Transferase(Phosphotransferase) domain 1"/>
    <property type="match status" value="1"/>
</dbReference>
<dbReference type="InterPro" id="IPR017441">
    <property type="entry name" value="Protein_kinase_ATP_BS"/>
</dbReference>
<dbReference type="GO" id="GO:0016020">
    <property type="term" value="C:membrane"/>
    <property type="evidence" value="ECO:0007669"/>
    <property type="project" value="UniProtKB-SubCell"/>
</dbReference>
<keyword evidence="3" id="KW-0433">Leucine-rich repeat</keyword>
<keyword evidence="10 14" id="KW-1133">Transmembrane helix</keyword>
<sequence length="364" mass="40641">MIETLNLSNNKLTGQVPSFLSQLQFLQVLDLRENNRTGPVPADLIKRSNSGSLSLSVDENPKDCSPASSSCQEKKKKYVVPIAVSAGAALVLLVALTVLIWSLRKRKKVEKANNAESVKKIGSLEGKKHQFSYSEILTITNNLERVLGNGGFGTVYHGYLNDTQVAVKMLSPTSAQGNKEFQAETKLLVRVHHRKLTSLIGYCNEGEHVGLIYEYMANGNLETHLSGFTESQYLTYHSEKSFYVLTWEERLRIAIDAAQGLEYLHNGCKPAIIHRDIKPSNILLNERFQAKLADFGLSRIYLAEDGTHVSTDLVGTPGYLDPEYYISNWLNEKSDVYSFGVVLLEIITSRKALVKSYDKSHIVQ</sequence>
<accession>A0A2P5AI60</accession>
<protein>
    <submittedName>
        <fullName evidence="16">Mitogen-activated protein kinase kinase kinase</fullName>
    </submittedName>
</protein>
<dbReference type="AlphaFoldDB" id="A0A2P5AI60"/>
<comment type="similarity">
    <text evidence="13">Belongs to the protein kinase superfamily.</text>
</comment>
<dbReference type="PROSITE" id="PS00107">
    <property type="entry name" value="PROTEIN_KINASE_ATP"/>
    <property type="match status" value="1"/>
</dbReference>
<dbReference type="Proteomes" id="UP000237105">
    <property type="component" value="Unassembled WGS sequence"/>
</dbReference>
<gene>
    <name evidence="16" type="ORF">PanWU01x14_329950</name>
</gene>
<dbReference type="InterPro" id="IPR001611">
    <property type="entry name" value="Leu-rich_rpt"/>
</dbReference>
<keyword evidence="5 14" id="KW-0812">Transmembrane</keyword>
<dbReference type="InterPro" id="IPR000719">
    <property type="entry name" value="Prot_kinase_dom"/>
</dbReference>
<evidence type="ECO:0000256" key="14">
    <source>
        <dbReference type="SAM" id="Phobius"/>
    </source>
</evidence>
<dbReference type="SMART" id="SM00220">
    <property type="entry name" value="S_TKc"/>
    <property type="match status" value="1"/>
</dbReference>
<dbReference type="Pfam" id="PF07714">
    <property type="entry name" value="PK_Tyr_Ser-Thr"/>
    <property type="match status" value="1"/>
</dbReference>
<dbReference type="EMBL" id="JXTB01000577">
    <property type="protein sequence ID" value="PON36235.1"/>
    <property type="molecule type" value="Genomic_DNA"/>
</dbReference>
<evidence type="ECO:0000256" key="9">
    <source>
        <dbReference type="ARBA" id="ARBA00022840"/>
    </source>
</evidence>
<evidence type="ECO:0000256" key="13">
    <source>
        <dbReference type="RuleBase" id="RU000304"/>
    </source>
</evidence>
<evidence type="ECO:0000256" key="7">
    <source>
        <dbReference type="ARBA" id="ARBA00022741"/>
    </source>
</evidence>
<keyword evidence="9 12" id="KW-0067">ATP-binding</keyword>
<reference evidence="17" key="1">
    <citation type="submission" date="2016-06" db="EMBL/GenBank/DDBJ databases">
        <title>Parallel loss of symbiosis genes in relatives of nitrogen-fixing non-legume Parasponia.</title>
        <authorList>
            <person name="Van Velzen R."/>
            <person name="Holmer R."/>
            <person name="Bu F."/>
            <person name="Rutten L."/>
            <person name="Van Zeijl A."/>
            <person name="Liu W."/>
            <person name="Santuari L."/>
            <person name="Cao Q."/>
            <person name="Sharma T."/>
            <person name="Shen D."/>
            <person name="Roswanjaya Y."/>
            <person name="Wardhani T."/>
            <person name="Kalhor M.S."/>
            <person name="Jansen J."/>
            <person name="Van den Hoogen J."/>
            <person name="Gungor B."/>
            <person name="Hartog M."/>
            <person name="Hontelez J."/>
            <person name="Verver J."/>
            <person name="Yang W.-C."/>
            <person name="Schijlen E."/>
            <person name="Repin R."/>
            <person name="Schilthuizen M."/>
            <person name="Schranz E."/>
            <person name="Heidstra R."/>
            <person name="Miyata K."/>
            <person name="Fedorova E."/>
            <person name="Kohlen W."/>
            <person name="Bisseling T."/>
            <person name="Smit S."/>
            <person name="Geurts R."/>
        </authorList>
    </citation>
    <scope>NUCLEOTIDE SEQUENCE [LARGE SCALE GENOMIC DNA]</scope>
    <source>
        <strain evidence="17">cv. WU1-14</strain>
    </source>
</reference>
<evidence type="ECO:0000256" key="11">
    <source>
        <dbReference type="ARBA" id="ARBA00023136"/>
    </source>
</evidence>
<evidence type="ECO:0000256" key="3">
    <source>
        <dbReference type="ARBA" id="ARBA00022614"/>
    </source>
</evidence>
<keyword evidence="7 12" id="KW-0547">Nucleotide-binding</keyword>
<dbReference type="Gene3D" id="3.80.10.10">
    <property type="entry name" value="Ribonuclease Inhibitor"/>
    <property type="match status" value="1"/>
</dbReference>
<dbReference type="InterPro" id="IPR032675">
    <property type="entry name" value="LRR_dom_sf"/>
</dbReference>
<keyword evidence="11 14" id="KW-0472">Membrane</keyword>
<dbReference type="PANTHER" id="PTHR45631">
    <property type="entry name" value="OS07G0107800 PROTEIN-RELATED"/>
    <property type="match status" value="1"/>
</dbReference>
<comment type="caution">
    <text evidence="16">The sequence shown here is derived from an EMBL/GenBank/DDBJ whole genome shotgun (WGS) entry which is preliminary data.</text>
</comment>
<evidence type="ECO:0000256" key="12">
    <source>
        <dbReference type="PROSITE-ProRule" id="PRU10141"/>
    </source>
</evidence>
<keyword evidence="17" id="KW-1185">Reference proteome</keyword>
<dbReference type="Pfam" id="PF00560">
    <property type="entry name" value="LRR_1"/>
    <property type="match status" value="1"/>
</dbReference>
<evidence type="ECO:0000313" key="16">
    <source>
        <dbReference type="EMBL" id="PON36235.1"/>
    </source>
</evidence>
<dbReference type="OrthoDB" id="2013020at2759"/>
<keyword evidence="2 13" id="KW-0723">Serine/threonine-protein kinase</keyword>
<dbReference type="SUPFAM" id="SSF56112">
    <property type="entry name" value="Protein kinase-like (PK-like)"/>
    <property type="match status" value="1"/>
</dbReference>
<dbReference type="InterPro" id="IPR011009">
    <property type="entry name" value="Kinase-like_dom_sf"/>
</dbReference>
<dbReference type="PANTHER" id="PTHR45631:SF202">
    <property type="entry name" value="SENESCENCE-INDUCED RECEPTOR-LIKE SERINE_THREONINE-PROTEIN KINASE"/>
    <property type="match status" value="1"/>
</dbReference>
<evidence type="ECO:0000256" key="6">
    <source>
        <dbReference type="ARBA" id="ARBA00022737"/>
    </source>
</evidence>
<evidence type="ECO:0000256" key="8">
    <source>
        <dbReference type="ARBA" id="ARBA00022777"/>
    </source>
</evidence>
<dbReference type="GO" id="GO:0004674">
    <property type="term" value="F:protein serine/threonine kinase activity"/>
    <property type="evidence" value="ECO:0007669"/>
    <property type="project" value="UniProtKB-KW"/>
</dbReference>
<feature type="domain" description="Protein kinase" evidence="15">
    <location>
        <begin position="141"/>
        <end position="364"/>
    </location>
</feature>
<proteinExistence type="inferred from homology"/>
<dbReference type="InterPro" id="IPR008271">
    <property type="entry name" value="Ser/Thr_kinase_AS"/>
</dbReference>
<evidence type="ECO:0000256" key="4">
    <source>
        <dbReference type="ARBA" id="ARBA00022679"/>
    </source>
</evidence>
<keyword evidence="4" id="KW-0808">Transferase</keyword>
<name>A0A2P5AI60_PARAD</name>
<keyword evidence="8 16" id="KW-0418">Kinase</keyword>
<keyword evidence="6" id="KW-0677">Repeat</keyword>
<evidence type="ECO:0000313" key="17">
    <source>
        <dbReference type="Proteomes" id="UP000237105"/>
    </source>
</evidence>
<evidence type="ECO:0000256" key="1">
    <source>
        <dbReference type="ARBA" id="ARBA00004370"/>
    </source>
</evidence>
<evidence type="ECO:0000256" key="5">
    <source>
        <dbReference type="ARBA" id="ARBA00022692"/>
    </source>
</evidence>
<comment type="subcellular location">
    <subcellularLocation>
        <location evidence="1">Membrane</location>
    </subcellularLocation>
</comment>
<dbReference type="PROSITE" id="PS50011">
    <property type="entry name" value="PROTEIN_KINASE_DOM"/>
    <property type="match status" value="1"/>
</dbReference>
<feature type="transmembrane region" description="Helical" evidence="14">
    <location>
        <begin position="78"/>
        <end position="101"/>
    </location>
</feature>
<evidence type="ECO:0000256" key="2">
    <source>
        <dbReference type="ARBA" id="ARBA00022527"/>
    </source>
</evidence>
<dbReference type="STRING" id="3476.A0A2P5AI60"/>
<evidence type="ECO:0000259" key="15">
    <source>
        <dbReference type="PROSITE" id="PS50011"/>
    </source>
</evidence>
<dbReference type="PROSITE" id="PS00108">
    <property type="entry name" value="PROTEIN_KINASE_ST"/>
    <property type="match status" value="1"/>
</dbReference>
<feature type="binding site" evidence="12">
    <location>
        <position position="168"/>
    </location>
    <ligand>
        <name>ATP</name>
        <dbReference type="ChEBI" id="CHEBI:30616"/>
    </ligand>
</feature>
<evidence type="ECO:0000256" key="10">
    <source>
        <dbReference type="ARBA" id="ARBA00022989"/>
    </source>
</evidence>
<dbReference type="SUPFAM" id="SSF52058">
    <property type="entry name" value="L domain-like"/>
    <property type="match status" value="1"/>
</dbReference>
<dbReference type="InterPro" id="IPR001245">
    <property type="entry name" value="Ser-Thr/Tyr_kinase_cat_dom"/>
</dbReference>